<gene>
    <name evidence="2" type="ORF">AAF712_014440</name>
</gene>
<keyword evidence="3" id="KW-1185">Reference proteome</keyword>
<comment type="caution">
    <text evidence="2">The sequence shown here is derived from an EMBL/GenBank/DDBJ whole genome shotgun (WGS) entry which is preliminary data.</text>
</comment>
<feature type="region of interest" description="Disordered" evidence="1">
    <location>
        <begin position="1"/>
        <end position="70"/>
    </location>
</feature>
<evidence type="ECO:0000256" key="1">
    <source>
        <dbReference type="SAM" id="MobiDB-lite"/>
    </source>
</evidence>
<name>A0ABR2ZD59_9AGAR</name>
<sequence length="70" mass="7772">MSTAARRRTQRLSCLPSPPTSDPTTGLTAAKRKGFEDAISSEIGKSKQPRVRKSVKHPSEEKSQKEQLYT</sequence>
<dbReference type="Proteomes" id="UP001437256">
    <property type="component" value="Unassembled WGS sequence"/>
</dbReference>
<evidence type="ECO:0000313" key="3">
    <source>
        <dbReference type="Proteomes" id="UP001437256"/>
    </source>
</evidence>
<evidence type="ECO:0000313" key="2">
    <source>
        <dbReference type="EMBL" id="KAL0058859.1"/>
    </source>
</evidence>
<protein>
    <submittedName>
        <fullName evidence="2">Uncharacterized protein</fullName>
    </submittedName>
</protein>
<organism evidence="2 3">
    <name type="scientific">Marasmius tenuissimus</name>
    <dbReference type="NCBI Taxonomy" id="585030"/>
    <lineage>
        <taxon>Eukaryota</taxon>
        <taxon>Fungi</taxon>
        <taxon>Dikarya</taxon>
        <taxon>Basidiomycota</taxon>
        <taxon>Agaricomycotina</taxon>
        <taxon>Agaricomycetes</taxon>
        <taxon>Agaricomycetidae</taxon>
        <taxon>Agaricales</taxon>
        <taxon>Marasmiineae</taxon>
        <taxon>Marasmiaceae</taxon>
        <taxon>Marasmius</taxon>
    </lineage>
</organism>
<feature type="compositionally biased region" description="Basic and acidic residues" evidence="1">
    <location>
        <begin position="57"/>
        <end position="70"/>
    </location>
</feature>
<dbReference type="EMBL" id="JBBXMP010000269">
    <property type="protein sequence ID" value="KAL0058859.1"/>
    <property type="molecule type" value="Genomic_DNA"/>
</dbReference>
<accession>A0ABR2ZD59</accession>
<feature type="compositionally biased region" description="Basic residues" evidence="1">
    <location>
        <begin position="1"/>
        <end position="10"/>
    </location>
</feature>
<feature type="compositionally biased region" description="Basic residues" evidence="1">
    <location>
        <begin position="47"/>
        <end position="56"/>
    </location>
</feature>
<reference evidence="2 3" key="1">
    <citation type="submission" date="2024-05" db="EMBL/GenBank/DDBJ databases">
        <title>A draft genome resource for the thread blight pathogen Marasmius tenuissimus strain MS-2.</title>
        <authorList>
            <person name="Yulfo-Soto G.E."/>
            <person name="Baruah I.K."/>
            <person name="Amoako-Attah I."/>
            <person name="Bukari Y."/>
            <person name="Meinhardt L.W."/>
            <person name="Bailey B.A."/>
            <person name="Cohen S.P."/>
        </authorList>
    </citation>
    <scope>NUCLEOTIDE SEQUENCE [LARGE SCALE GENOMIC DNA]</scope>
    <source>
        <strain evidence="2 3">MS-2</strain>
    </source>
</reference>
<proteinExistence type="predicted"/>